<feature type="domain" description="Ig-like" evidence="13">
    <location>
        <begin position="16"/>
        <end position="109"/>
    </location>
</feature>
<evidence type="ECO:0000256" key="8">
    <source>
        <dbReference type="ARBA" id="ARBA00023170"/>
    </source>
</evidence>
<keyword evidence="10" id="KW-0393">Immunoglobulin domain</keyword>
<dbReference type="PROSITE" id="PS50835">
    <property type="entry name" value="IG_LIKE"/>
    <property type="match status" value="1"/>
</dbReference>
<dbReference type="GO" id="GO:0009897">
    <property type="term" value="C:external side of plasma membrane"/>
    <property type="evidence" value="ECO:0007669"/>
    <property type="project" value="TreeGrafter"/>
</dbReference>
<dbReference type="STRING" id="48701.ENSPMEP00000022245"/>
<name>A0A3B3Y549_9TELE</name>
<feature type="signal peptide" evidence="12">
    <location>
        <begin position="1"/>
        <end position="18"/>
    </location>
</feature>
<evidence type="ECO:0000256" key="10">
    <source>
        <dbReference type="ARBA" id="ARBA00023319"/>
    </source>
</evidence>
<dbReference type="GO" id="GO:0042102">
    <property type="term" value="P:positive regulation of T cell proliferation"/>
    <property type="evidence" value="ECO:0007669"/>
    <property type="project" value="TreeGrafter"/>
</dbReference>
<dbReference type="PANTHER" id="PTHR25466:SF9">
    <property type="entry name" value="FIBRONECTIN TYPE-III DOMAIN-CONTAINING PROTEIN"/>
    <property type="match status" value="1"/>
</dbReference>
<organism evidence="14 15">
    <name type="scientific">Poecilia mexicana</name>
    <dbReference type="NCBI Taxonomy" id="48701"/>
    <lineage>
        <taxon>Eukaryota</taxon>
        <taxon>Metazoa</taxon>
        <taxon>Chordata</taxon>
        <taxon>Craniata</taxon>
        <taxon>Vertebrata</taxon>
        <taxon>Euteleostomi</taxon>
        <taxon>Actinopterygii</taxon>
        <taxon>Neopterygii</taxon>
        <taxon>Teleostei</taxon>
        <taxon>Neoteleostei</taxon>
        <taxon>Acanthomorphata</taxon>
        <taxon>Ovalentaria</taxon>
        <taxon>Atherinomorphae</taxon>
        <taxon>Cyprinodontiformes</taxon>
        <taxon>Poeciliidae</taxon>
        <taxon>Poeciliinae</taxon>
        <taxon>Poecilia</taxon>
    </lineage>
</organism>
<dbReference type="SMART" id="SM00408">
    <property type="entry name" value="IGc2"/>
    <property type="match status" value="1"/>
</dbReference>
<dbReference type="InterPro" id="IPR003598">
    <property type="entry name" value="Ig_sub2"/>
</dbReference>
<keyword evidence="9" id="KW-0325">Glycoprotein</keyword>
<evidence type="ECO:0000256" key="4">
    <source>
        <dbReference type="ARBA" id="ARBA00022729"/>
    </source>
</evidence>
<reference evidence="14" key="2">
    <citation type="submission" date="2025-09" db="UniProtKB">
        <authorList>
            <consortium name="Ensembl"/>
        </authorList>
    </citation>
    <scope>IDENTIFICATION</scope>
</reference>
<dbReference type="AlphaFoldDB" id="A0A3B3Y549"/>
<dbReference type="InterPro" id="IPR013783">
    <property type="entry name" value="Ig-like_fold"/>
</dbReference>
<feature type="region of interest" description="Disordered" evidence="11">
    <location>
        <begin position="62"/>
        <end position="84"/>
    </location>
</feature>
<dbReference type="SMART" id="SM00406">
    <property type="entry name" value="IGv"/>
    <property type="match status" value="1"/>
</dbReference>
<evidence type="ECO:0000256" key="11">
    <source>
        <dbReference type="SAM" id="MobiDB-lite"/>
    </source>
</evidence>
<dbReference type="InterPro" id="IPR007110">
    <property type="entry name" value="Ig-like_dom"/>
</dbReference>
<keyword evidence="4 12" id="KW-0732">Signal</keyword>
<evidence type="ECO:0000256" key="7">
    <source>
        <dbReference type="ARBA" id="ARBA00023157"/>
    </source>
</evidence>
<evidence type="ECO:0000313" key="15">
    <source>
        <dbReference type="Proteomes" id="UP000261480"/>
    </source>
</evidence>
<evidence type="ECO:0000256" key="6">
    <source>
        <dbReference type="ARBA" id="ARBA00023136"/>
    </source>
</evidence>
<accession>A0A3B3Y549</accession>
<comment type="subcellular location">
    <subcellularLocation>
        <location evidence="1">Cell membrane</location>
        <topology evidence="1">Single-pass type I membrane protein</topology>
    </subcellularLocation>
</comment>
<proteinExistence type="predicted"/>
<evidence type="ECO:0000256" key="9">
    <source>
        <dbReference type="ARBA" id="ARBA00023180"/>
    </source>
</evidence>
<dbReference type="InterPro" id="IPR003599">
    <property type="entry name" value="Ig_sub"/>
</dbReference>
<evidence type="ECO:0000256" key="1">
    <source>
        <dbReference type="ARBA" id="ARBA00004251"/>
    </source>
</evidence>
<dbReference type="GO" id="GO:0007166">
    <property type="term" value="P:cell surface receptor signaling pathway"/>
    <property type="evidence" value="ECO:0007669"/>
    <property type="project" value="TreeGrafter"/>
</dbReference>
<evidence type="ECO:0000313" key="14">
    <source>
        <dbReference type="Ensembl" id="ENSPMEP00000022245.1"/>
    </source>
</evidence>
<dbReference type="GO" id="GO:0071222">
    <property type="term" value="P:cellular response to lipopolysaccharide"/>
    <property type="evidence" value="ECO:0007669"/>
    <property type="project" value="TreeGrafter"/>
</dbReference>
<evidence type="ECO:0000256" key="5">
    <source>
        <dbReference type="ARBA" id="ARBA00022989"/>
    </source>
</evidence>
<dbReference type="InterPro" id="IPR013106">
    <property type="entry name" value="Ig_V-set"/>
</dbReference>
<keyword evidence="3" id="KW-0812">Transmembrane</keyword>
<dbReference type="SUPFAM" id="SSF48726">
    <property type="entry name" value="Immunoglobulin"/>
    <property type="match status" value="1"/>
</dbReference>
<keyword evidence="7" id="KW-1015">Disulfide bond</keyword>
<keyword evidence="6" id="KW-0472">Membrane</keyword>
<dbReference type="Ensembl" id="ENSPMET00000013260.1">
    <property type="protein sequence ID" value="ENSPMEP00000022245.1"/>
    <property type="gene ID" value="ENSPMEG00000002980.1"/>
</dbReference>
<dbReference type="GO" id="GO:0031295">
    <property type="term" value="P:T cell costimulation"/>
    <property type="evidence" value="ECO:0007669"/>
    <property type="project" value="TreeGrafter"/>
</dbReference>
<dbReference type="Proteomes" id="UP000261480">
    <property type="component" value="Unplaced"/>
</dbReference>
<keyword evidence="15" id="KW-1185">Reference proteome</keyword>
<dbReference type="InterPro" id="IPR051713">
    <property type="entry name" value="T-cell_Activation_Regulation"/>
</dbReference>
<keyword evidence="2" id="KW-1003">Cell membrane</keyword>
<dbReference type="PANTHER" id="PTHR25466">
    <property type="entry name" value="T-LYMPHOCYTE ACTIVATION ANTIGEN"/>
    <property type="match status" value="1"/>
</dbReference>
<keyword evidence="5" id="KW-1133">Transmembrane helix</keyword>
<reference evidence="14" key="1">
    <citation type="submission" date="2025-08" db="UniProtKB">
        <authorList>
            <consortium name="Ensembl"/>
        </authorList>
    </citation>
    <scope>IDENTIFICATION</scope>
</reference>
<evidence type="ECO:0000256" key="3">
    <source>
        <dbReference type="ARBA" id="ARBA00022692"/>
    </source>
</evidence>
<evidence type="ECO:0000256" key="12">
    <source>
        <dbReference type="SAM" id="SignalP"/>
    </source>
</evidence>
<dbReference type="InterPro" id="IPR036179">
    <property type="entry name" value="Ig-like_dom_sf"/>
</dbReference>
<sequence>MWSLITLTFDLFAPFPPAQEVISAEPGQTVTLPCKANGSEPVTAVEWTRLNPETEDVLFYRRGKGEDPASQNPSYKNRASLKDEQMKDGDVSLVLKNVKPNDTGTYQCQGHILLKKDVKLRVRGTGTPSLCFLVSEKKLLLSVQLILSSVVSQSIRWRWNQGWSLSCCPAEPERVWMETLEWSGGTDLTGRSMCIRTVLISLKINTGSTEPEPRWMQTC</sequence>
<feature type="chain" id="PRO_5017189186" description="Ig-like domain-containing protein" evidence="12">
    <location>
        <begin position="19"/>
        <end position="219"/>
    </location>
</feature>
<dbReference type="GO" id="GO:0042130">
    <property type="term" value="P:negative regulation of T cell proliferation"/>
    <property type="evidence" value="ECO:0007669"/>
    <property type="project" value="TreeGrafter"/>
</dbReference>
<protein>
    <recommendedName>
        <fullName evidence="13">Ig-like domain-containing protein</fullName>
    </recommendedName>
</protein>
<dbReference type="SMART" id="SM00409">
    <property type="entry name" value="IG"/>
    <property type="match status" value="1"/>
</dbReference>
<keyword evidence="8" id="KW-0675">Receptor</keyword>
<dbReference type="Pfam" id="PF07686">
    <property type="entry name" value="V-set"/>
    <property type="match status" value="1"/>
</dbReference>
<dbReference type="GO" id="GO:0006955">
    <property type="term" value="P:immune response"/>
    <property type="evidence" value="ECO:0007669"/>
    <property type="project" value="TreeGrafter"/>
</dbReference>
<evidence type="ECO:0000259" key="13">
    <source>
        <dbReference type="PROSITE" id="PS50835"/>
    </source>
</evidence>
<evidence type="ECO:0000256" key="2">
    <source>
        <dbReference type="ARBA" id="ARBA00022475"/>
    </source>
</evidence>
<dbReference type="Gene3D" id="2.60.40.10">
    <property type="entry name" value="Immunoglobulins"/>
    <property type="match status" value="1"/>
</dbReference>